<dbReference type="Proteomes" id="UP000035721">
    <property type="component" value="Unassembled WGS sequence"/>
</dbReference>
<name>A0A077LXW9_9MICO</name>
<keyword evidence="2" id="KW-1185">Reference proteome</keyword>
<evidence type="ECO:0000313" key="2">
    <source>
        <dbReference type="Proteomes" id="UP000035721"/>
    </source>
</evidence>
<comment type="caution">
    <text evidence="1">The sequence shown here is derived from an EMBL/GenBank/DDBJ whole genome shotgun (WGS) entry which is preliminary data.</text>
</comment>
<reference evidence="1 2" key="1">
    <citation type="journal article" date="2013" name="ISME J.">
        <title>A metabolic model for members of the genus Tetrasphaera involved in enhanced biological phosphorus removal.</title>
        <authorList>
            <person name="Kristiansen R."/>
            <person name="Nguyen H.T.T."/>
            <person name="Saunders A.M."/>
            <person name="Nielsen J.L."/>
            <person name="Wimmer R."/>
            <person name="Le V.Q."/>
            <person name="McIlroy S.J."/>
            <person name="Petrovski S."/>
            <person name="Seviour R.J."/>
            <person name="Calteau A."/>
            <person name="Nielsen K.L."/>
            <person name="Nielsen P.H."/>
        </authorList>
    </citation>
    <scope>NUCLEOTIDE SEQUENCE [LARGE SCALE GENOMIC DNA]</scope>
    <source>
        <strain evidence="1 2">T1-X7</strain>
    </source>
</reference>
<organism evidence="1 2">
    <name type="scientific">Nostocoides japonicum T1-X7</name>
    <dbReference type="NCBI Taxonomy" id="1194083"/>
    <lineage>
        <taxon>Bacteria</taxon>
        <taxon>Bacillati</taxon>
        <taxon>Actinomycetota</taxon>
        <taxon>Actinomycetes</taxon>
        <taxon>Micrococcales</taxon>
        <taxon>Intrasporangiaceae</taxon>
        <taxon>Nostocoides</taxon>
    </lineage>
</organism>
<protein>
    <submittedName>
        <fullName evidence="1">Uncharacterized protein</fullName>
    </submittedName>
</protein>
<dbReference type="EMBL" id="CAJB01000135">
    <property type="protein sequence ID" value="CCH77732.1"/>
    <property type="molecule type" value="Genomic_DNA"/>
</dbReference>
<dbReference type="AlphaFoldDB" id="A0A077LXW9"/>
<sequence length="124" mass="13759">MIVAGQVLTRREWLVFLDGYGSGFGHGIDRGRQLADDEAAEIHRRAGVIVDRLARLDTHDVHRLKVRLRAVEAANTELARRVSRSSPGDDEHLEMVVSARRPPTGHELRRVATEFVAGSGERAS</sequence>
<proteinExistence type="predicted"/>
<dbReference type="STRING" id="1194083.BN12_220010"/>
<evidence type="ECO:0000313" key="1">
    <source>
        <dbReference type="EMBL" id="CCH77732.1"/>
    </source>
</evidence>
<accession>A0A077LXW9</accession>
<gene>
    <name evidence="1" type="ORF">BN12_220010</name>
</gene>